<name>A0A3B3WHA9_9TELE</name>
<dbReference type="Pfam" id="PF23084">
    <property type="entry name" value="KH_PARP14_1"/>
    <property type="match status" value="1"/>
</dbReference>
<dbReference type="InterPro" id="IPR002589">
    <property type="entry name" value="Macro_dom"/>
</dbReference>
<feature type="domain" description="Macro" evidence="1">
    <location>
        <begin position="60"/>
        <end position="221"/>
    </location>
</feature>
<accession>A0A3B3WHA9</accession>
<dbReference type="InterPro" id="IPR057044">
    <property type="entry name" value="PARP14_KH_1"/>
</dbReference>
<dbReference type="SUPFAM" id="SSF52949">
    <property type="entry name" value="Macro domain-like"/>
    <property type="match status" value="1"/>
</dbReference>
<dbReference type="Proteomes" id="UP000261480">
    <property type="component" value="Unplaced"/>
</dbReference>
<dbReference type="CDD" id="cd02907">
    <property type="entry name" value="Macro_Af1521_BAL-like"/>
    <property type="match status" value="1"/>
</dbReference>
<organism evidence="2 3">
    <name type="scientific">Poecilia mexicana</name>
    <dbReference type="NCBI Taxonomy" id="48701"/>
    <lineage>
        <taxon>Eukaryota</taxon>
        <taxon>Metazoa</taxon>
        <taxon>Chordata</taxon>
        <taxon>Craniata</taxon>
        <taxon>Vertebrata</taxon>
        <taxon>Euteleostomi</taxon>
        <taxon>Actinopterygii</taxon>
        <taxon>Neopterygii</taxon>
        <taxon>Teleostei</taxon>
        <taxon>Neoteleostei</taxon>
        <taxon>Acanthomorphata</taxon>
        <taxon>Ovalentaria</taxon>
        <taxon>Atherinomorphae</taxon>
        <taxon>Cyprinodontiformes</taxon>
        <taxon>Poeciliidae</taxon>
        <taxon>Poeciliinae</taxon>
        <taxon>Poecilia</taxon>
    </lineage>
</organism>
<dbReference type="Ensembl" id="ENSPMET00000012954.1">
    <property type="protein sequence ID" value="ENSPMEP00000002183.1"/>
    <property type="gene ID" value="ENSPMEG00000003199.1"/>
</dbReference>
<keyword evidence="3" id="KW-1185">Reference proteome</keyword>
<dbReference type="PANTHER" id="PTHR11106:SF111">
    <property type="entry name" value="MACRO DOMAIN-CONTAINING PROTEIN"/>
    <property type="match status" value="1"/>
</dbReference>
<dbReference type="PANTHER" id="PTHR11106">
    <property type="entry name" value="GANGLIOSIDE INDUCED DIFFERENTIATION ASSOCIATED PROTEIN 2-RELATED"/>
    <property type="match status" value="1"/>
</dbReference>
<evidence type="ECO:0000313" key="3">
    <source>
        <dbReference type="Proteomes" id="UP000261480"/>
    </source>
</evidence>
<dbReference type="Gene3D" id="3.40.220.10">
    <property type="entry name" value="Leucine Aminopeptidase, subunit E, domain 1"/>
    <property type="match status" value="1"/>
</dbReference>
<proteinExistence type="predicted"/>
<dbReference type="Pfam" id="PF01661">
    <property type="entry name" value="Macro"/>
    <property type="match status" value="1"/>
</dbReference>
<protein>
    <recommendedName>
        <fullName evidence="1">Macro domain-containing protein</fullName>
    </recommendedName>
</protein>
<reference evidence="2" key="1">
    <citation type="submission" date="2025-08" db="UniProtKB">
        <authorList>
            <consortium name="Ensembl"/>
        </authorList>
    </citation>
    <scope>IDENTIFICATION</scope>
</reference>
<evidence type="ECO:0000259" key="1">
    <source>
        <dbReference type="PROSITE" id="PS51154"/>
    </source>
</evidence>
<dbReference type="PROSITE" id="PS51154">
    <property type="entry name" value="MACRO"/>
    <property type="match status" value="1"/>
</dbReference>
<dbReference type="InterPro" id="IPR043472">
    <property type="entry name" value="Macro_dom-like"/>
</dbReference>
<sequence length="221" mass="24190">MPEPVTQKVLPVIWKFLLFKKMLKTLNDQMRPHFCSVDLDQPEVKLSPLPKEEEGSVEDECYCKVHTAGGVLVSVSRADICSFKVDAVVNAANEDLQHIGGLALALLRAAGPNLQKISNDHVAKHGKLRPGQAIVTDGCSLPCKYVVHAVGPRYSDSDRKTSVFRLKCAVTESLKQAELVSCSTVAMPAISSGVFGFPVDLCTETIARLILSYLKRTEIFH</sequence>
<dbReference type="STRING" id="48701.ENSPMEP00000002183"/>
<dbReference type="SMART" id="SM00506">
    <property type="entry name" value="A1pp"/>
    <property type="match status" value="1"/>
</dbReference>
<reference evidence="2" key="2">
    <citation type="submission" date="2025-09" db="UniProtKB">
        <authorList>
            <consortium name="Ensembl"/>
        </authorList>
    </citation>
    <scope>IDENTIFICATION</scope>
</reference>
<evidence type="ECO:0000313" key="2">
    <source>
        <dbReference type="Ensembl" id="ENSPMEP00000002183.1"/>
    </source>
</evidence>
<dbReference type="AlphaFoldDB" id="A0A3B3WHA9"/>